<dbReference type="FunFam" id="3.30.565.10:FF:000010">
    <property type="entry name" value="Sensor histidine kinase RcsC"/>
    <property type="match status" value="1"/>
</dbReference>
<dbReference type="Pfam" id="PF00072">
    <property type="entry name" value="Response_reg"/>
    <property type="match status" value="1"/>
</dbReference>
<dbReference type="SMART" id="SM00388">
    <property type="entry name" value="HisKA"/>
    <property type="match status" value="1"/>
</dbReference>
<dbReference type="SUPFAM" id="SSF55785">
    <property type="entry name" value="PYP-like sensor domain (PAS domain)"/>
    <property type="match status" value="1"/>
</dbReference>
<dbReference type="PRINTS" id="PR00344">
    <property type="entry name" value="BCTRLSENSOR"/>
</dbReference>
<dbReference type="EC" id="2.7.13.3" evidence="3"/>
<keyword evidence="6" id="KW-0808">Transferase</keyword>
<evidence type="ECO:0000256" key="12">
    <source>
        <dbReference type="SAM" id="Coils"/>
    </source>
</evidence>
<dbReference type="Gene3D" id="1.10.287.130">
    <property type="match status" value="1"/>
</dbReference>
<evidence type="ECO:0000256" key="4">
    <source>
        <dbReference type="ARBA" id="ARBA00018672"/>
    </source>
</evidence>
<evidence type="ECO:0000256" key="2">
    <source>
        <dbReference type="ARBA" id="ARBA00006402"/>
    </source>
</evidence>
<keyword evidence="7" id="KW-0418">Kinase</keyword>
<dbReference type="Gene3D" id="3.10.450.50">
    <property type="match status" value="1"/>
</dbReference>
<dbReference type="AlphaFoldDB" id="A0A415E7A9"/>
<evidence type="ECO:0000256" key="11">
    <source>
        <dbReference type="PROSITE-ProRule" id="PRU00169"/>
    </source>
</evidence>
<dbReference type="Gene3D" id="3.30.565.10">
    <property type="entry name" value="Histidine kinase-like ATPase, C-terminal domain"/>
    <property type="match status" value="1"/>
</dbReference>
<dbReference type="GO" id="GO:0005886">
    <property type="term" value="C:plasma membrane"/>
    <property type="evidence" value="ECO:0007669"/>
    <property type="project" value="TreeGrafter"/>
</dbReference>
<evidence type="ECO:0000256" key="3">
    <source>
        <dbReference type="ARBA" id="ARBA00012438"/>
    </source>
</evidence>
<dbReference type="PROSITE" id="PS50110">
    <property type="entry name" value="RESPONSE_REGULATORY"/>
    <property type="match status" value="1"/>
</dbReference>
<dbReference type="InterPro" id="IPR032710">
    <property type="entry name" value="NTF2-like_dom_sf"/>
</dbReference>
<dbReference type="GO" id="GO:0009927">
    <property type="term" value="F:histidine phosphotransfer kinase activity"/>
    <property type="evidence" value="ECO:0007669"/>
    <property type="project" value="TreeGrafter"/>
</dbReference>
<feature type="domain" description="Response regulatory" evidence="14">
    <location>
        <begin position="716"/>
        <end position="837"/>
    </location>
</feature>
<name>A0A415E7A9_9FIRM</name>
<feature type="modified residue" description="4-aspartylphosphate" evidence="11">
    <location>
        <position position="768"/>
    </location>
</feature>
<evidence type="ECO:0000313" key="16">
    <source>
        <dbReference type="EMBL" id="RHJ89641.1"/>
    </source>
</evidence>
<dbReference type="RefSeq" id="WP_118333728.1">
    <property type="nucleotide sequence ID" value="NZ_AP025567.1"/>
</dbReference>
<dbReference type="SUPFAM" id="SSF52172">
    <property type="entry name" value="CheY-like"/>
    <property type="match status" value="1"/>
</dbReference>
<dbReference type="NCBIfam" id="TIGR00229">
    <property type="entry name" value="sensory_box"/>
    <property type="match status" value="1"/>
</dbReference>
<dbReference type="SMART" id="SM00387">
    <property type="entry name" value="HATPase_c"/>
    <property type="match status" value="1"/>
</dbReference>
<dbReference type="CDD" id="cd16922">
    <property type="entry name" value="HATPase_EvgS-ArcB-TorS-like"/>
    <property type="match status" value="1"/>
</dbReference>
<dbReference type="InterPro" id="IPR000700">
    <property type="entry name" value="PAS-assoc_C"/>
</dbReference>
<comment type="caution">
    <text evidence="16">The sequence shown here is derived from an EMBL/GenBank/DDBJ whole genome shotgun (WGS) entry which is preliminary data.</text>
</comment>
<evidence type="ECO:0000256" key="9">
    <source>
        <dbReference type="ARBA" id="ARBA00024867"/>
    </source>
</evidence>
<dbReference type="SUPFAM" id="SSF54427">
    <property type="entry name" value="NTF2-like"/>
    <property type="match status" value="1"/>
</dbReference>
<comment type="function">
    <text evidence="9">May play the central regulatory role in sporulation. It may be an element of the effector pathway responsible for the activation of sporulation genes in response to nutritional stress. Spo0A may act in concert with spo0H (a sigma factor) to control the expression of some genes that are critical to the sporulation process.</text>
</comment>
<comment type="catalytic activity">
    <reaction evidence="1">
        <text>ATP + protein L-histidine = ADP + protein N-phospho-L-histidine.</text>
        <dbReference type="EC" id="2.7.13.3"/>
    </reaction>
</comment>
<evidence type="ECO:0000259" key="15">
    <source>
        <dbReference type="PROSITE" id="PS50113"/>
    </source>
</evidence>
<dbReference type="InterPro" id="IPR036890">
    <property type="entry name" value="HATPase_C_sf"/>
</dbReference>
<evidence type="ECO:0000313" key="17">
    <source>
        <dbReference type="Proteomes" id="UP000284841"/>
    </source>
</evidence>
<dbReference type="CDD" id="cd00082">
    <property type="entry name" value="HisKA"/>
    <property type="match status" value="1"/>
</dbReference>
<dbReference type="InterPro" id="IPR004358">
    <property type="entry name" value="Sig_transdc_His_kin-like_C"/>
</dbReference>
<dbReference type="STRING" id="1776384.GCA_900086585_02979"/>
<dbReference type="OrthoDB" id="9803190at2"/>
<dbReference type="InterPro" id="IPR001789">
    <property type="entry name" value="Sig_transdc_resp-reg_receiver"/>
</dbReference>
<dbReference type="SUPFAM" id="SSF55874">
    <property type="entry name" value="ATPase domain of HSP90 chaperone/DNA topoisomerase II/histidine kinase"/>
    <property type="match status" value="1"/>
</dbReference>
<feature type="coiled-coil region" evidence="12">
    <location>
        <begin position="142"/>
        <end position="173"/>
    </location>
</feature>
<proteinExistence type="inferred from homology"/>
<dbReference type="CDD" id="cd17546">
    <property type="entry name" value="REC_hyHK_CKI1_RcsC-like"/>
    <property type="match status" value="1"/>
</dbReference>
<evidence type="ECO:0000256" key="10">
    <source>
        <dbReference type="ARBA" id="ARBA00074306"/>
    </source>
</evidence>
<evidence type="ECO:0000256" key="1">
    <source>
        <dbReference type="ARBA" id="ARBA00000085"/>
    </source>
</evidence>
<evidence type="ECO:0000256" key="7">
    <source>
        <dbReference type="ARBA" id="ARBA00022777"/>
    </source>
</evidence>
<feature type="domain" description="Histidine kinase" evidence="13">
    <location>
        <begin position="456"/>
        <end position="679"/>
    </location>
</feature>
<protein>
    <recommendedName>
        <fullName evidence="10">Circadian input-output histidine kinase CikA</fullName>
        <ecNumber evidence="3">2.7.13.3</ecNumber>
    </recommendedName>
    <alternativeName>
        <fullName evidence="4">Stage 0 sporulation protein A homolog</fullName>
    </alternativeName>
</protein>
<sequence>MGNRSLKEVENLAHRILTTYFCDSDLEFMISTFAADIIWLGGGEKQKAEGRETVEACFRAGKDDMIACSMSEEVYHSMDLGGGCYLCEGISHLQSKPESEAYLDVQQRVTFIFREKGDALETVHIHNSVPYAEMKDDELFPVEASRAEYQRLKSALLEKNQELEHQTQFLEQLYNTVPCGIIQFSKDPRHQLLSVNPMTWKFYGYASEEEYRRNIKSPLQAVETQDLDWIMSIVEGLKLNGETASYHRECIKKNGEKAWINVAMGRIVNSNGQEVIQAVFTDITEQMQIEKAQERERILENRSLRAAIYTAYPLIISINLTKDSYNCFVDGQNFYVFSKEGKFTSFIEQCADSTYPSYQEEFVSKFSQEALLQQFAKGEREVYMELKTKDLRGIYHWVSVHVIYVENPFSDDVLAISLVKILDSQRQEQAKQEQLLRDALVSAKAANRAKSDFLSRMSHDIRTPMNAIIGMSAIGQLKATDLETVKECFHKIDTSCKYLLSLINDVLDMSKIETDKMEMNFEHFDFASFMDELNQIICPQAEEKGIRFEVRQGEGLETGYIGDALRMKQILMNLLSNALKFTPLGGEISLEIKEKRRSGGFSYLQFLVRDTGIGMSEEFLEKVFHPFEQEAPGDARNYVGSGLGLSIVYNLVQLMGGSVSVKSKKQEGSVFQVIIPFQLVTDALMTGQKVDSLPENAAEDENLWQPDTPLSLTGQRILLAEDNELNQEIARTLLEMQGAVVDVADNGQEAVEQFQRQKPGAYLAILMDIRMPVLDGIEATKQIRSLEGEDGRQIPILAMTANAFEEDRKKAYDAGMSGYLIKPLDINTLLSELKNLLMK</sequence>
<dbReference type="Proteomes" id="UP000284841">
    <property type="component" value="Unassembled WGS sequence"/>
</dbReference>
<evidence type="ECO:0000259" key="14">
    <source>
        <dbReference type="PROSITE" id="PS50110"/>
    </source>
</evidence>
<keyword evidence="12" id="KW-0175">Coiled coil</keyword>
<evidence type="ECO:0000259" key="13">
    <source>
        <dbReference type="PROSITE" id="PS50109"/>
    </source>
</evidence>
<feature type="domain" description="PAC" evidence="15">
    <location>
        <begin position="244"/>
        <end position="295"/>
    </location>
</feature>
<dbReference type="PANTHER" id="PTHR43047">
    <property type="entry name" value="TWO-COMPONENT HISTIDINE PROTEIN KINASE"/>
    <property type="match status" value="1"/>
</dbReference>
<keyword evidence="5 11" id="KW-0597">Phosphoprotein</keyword>
<dbReference type="Pfam" id="PF00512">
    <property type="entry name" value="HisKA"/>
    <property type="match status" value="1"/>
</dbReference>
<dbReference type="PANTHER" id="PTHR43047:SF72">
    <property type="entry name" value="OSMOSENSING HISTIDINE PROTEIN KINASE SLN1"/>
    <property type="match status" value="1"/>
</dbReference>
<dbReference type="SUPFAM" id="SSF47384">
    <property type="entry name" value="Homodimeric domain of signal transducing histidine kinase"/>
    <property type="match status" value="1"/>
</dbReference>
<dbReference type="InterPro" id="IPR005467">
    <property type="entry name" value="His_kinase_dom"/>
</dbReference>
<reference evidence="16 17" key="1">
    <citation type="submission" date="2018-08" db="EMBL/GenBank/DDBJ databases">
        <title>A genome reference for cultivated species of the human gut microbiota.</title>
        <authorList>
            <person name="Zou Y."/>
            <person name="Xue W."/>
            <person name="Luo G."/>
        </authorList>
    </citation>
    <scope>NUCLEOTIDE SEQUENCE [LARGE SCALE GENOMIC DNA]</scope>
    <source>
        <strain evidence="16 17">AM07-24</strain>
    </source>
</reference>
<evidence type="ECO:0000256" key="8">
    <source>
        <dbReference type="ARBA" id="ARBA00023012"/>
    </source>
</evidence>
<dbReference type="InterPro" id="IPR003661">
    <property type="entry name" value="HisK_dim/P_dom"/>
</dbReference>
<gene>
    <name evidence="16" type="ORF">DW099_03450</name>
</gene>
<dbReference type="CDD" id="cd00130">
    <property type="entry name" value="PAS"/>
    <property type="match status" value="1"/>
</dbReference>
<keyword evidence="17" id="KW-1185">Reference proteome</keyword>
<keyword evidence="8" id="KW-0902">Two-component regulatory system</keyword>
<dbReference type="PROSITE" id="PS50109">
    <property type="entry name" value="HIS_KIN"/>
    <property type="match status" value="1"/>
</dbReference>
<dbReference type="Gene3D" id="3.40.50.2300">
    <property type="match status" value="1"/>
</dbReference>
<dbReference type="GO" id="GO:0000155">
    <property type="term" value="F:phosphorelay sensor kinase activity"/>
    <property type="evidence" value="ECO:0007669"/>
    <property type="project" value="InterPro"/>
</dbReference>
<dbReference type="InterPro" id="IPR036097">
    <property type="entry name" value="HisK_dim/P_sf"/>
</dbReference>
<organism evidence="16 17">
    <name type="scientific">Emergencia timonensis</name>
    <dbReference type="NCBI Taxonomy" id="1776384"/>
    <lineage>
        <taxon>Bacteria</taxon>
        <taxon>Bacillati</taxon>
        <taxon>Bacillota</taxon>
        <taxon>Clostridia</taxon>
        <taxon>Peptostreptococcales</taxon>
        <taxon>Anaerovoracaceae</taxon>
        <taxon>Emergencia</taxon>
    </lineage>
</organism>
<comment type="similarity">
    <text evidence="2">In the N-terminal section; belongs to the phytochrome family.</text>
</comment>
<dbReference type="InterPro" id="IPR011006">
    <property type="entry name" value="CheY-like_superfamily"/>
</dbReference>
<dbReference type="Pfam" id="PF02518">
    <property type="entry name" value="HATPase_c"/>
    <property type="match status" value="1"/>
</dbReference>
<dbReference type="SMART" id="SM00448">
    <property type="entry name" value="REC"/>
    <property type="match status" value="1"/>
</dbReference>
<dbReference type="InterPro" id="IPR035965">
    <property type="entry name" value="PAS-like_dom_sf"/>
</dbReference>
<dbReference type="EMBL" id="QRMS01000001">
    <property type="protein sequence ID" value="RHJ89641.1"/>
    <property type="molecule type" value="Genomic_DNA"/>
</dbReference>
<evidence type="ECO:0000256" key="5">
    <source>
        <dbReference type="ARBA" id="ARBA00022553"/>
    </source>
</evidence>
<dbReference type="InterPro" id="IPR000014">
    <property type="entry name" value="PAS"/>
</dbReference>
<evidence type="ECO:0000256" key="6">
    <source>
        <dbReference type="ARBA" id="ARBA00022679"/>
    </source>
</evidence>
<dbReference type="InterPro" id="IPR003594">
    <property type="entry name" value="HATPase_dom"/>
</dbReference>
<dbReference type="PROSITE" id="PS50113">
    <property type="entry name" value="PAC"/>
    <property type="match status" value="1"/>
</dbReference>
<dbReference type="Gene3D" id="3.30.450.20">
    <property type="entry name" value="PAS domain"/>
    <property type="match status" value="1"/>
</dbReference>
<accession>A0A415E7A9</accession>
<dbReference type="Pfam" id="PF13426">
    <property type="entry name" value="PAS_9"/>
    <property type="match status" value="1"/>
</dbReference>